<dbReference type="EMBL" id="KY555146">
    <property type="protein sequence ID" value="ARB15170.1"/>
    <property type="molecule type" value="Genomic_DNA"/>
</dbReference>
<sequence length="88" mass="10006">MSAVALKFDTLADAEMAVAQALYEHWVRSERARHVTWNLPGWVEPPAWADMNWTERTHWLVEAGLVVDCLLEFVKNNPGAYGESHEPS</sequence>
<evidence type="ECO:0000313" key="2">
    <source>
        <dbReference type="Proteomes" id="UP000222485"/>
    </source>
</evidence>
<proteinExistence type="predicted"/>
<name>A0A1V0EE31_9CAUD</name>
<reference evidence="2" key="1">
    <citation type="journal article" date="2017" name="Curr. Microbiol.">
        <title>Genomic Diversity of Type B3 Bacteriophages of Caulobacter crescentus.</title>
        <authorList>
            <person name="Ash K.T."/>
            <person name="Drake K.M."/>
            <person name="Gibbs W.S."/>
            <person name="Ely B."/>
        </authorList>
    </citation>
    <scope>NUCLEOTIDE SEQUENCE [LARGE SCALE GENOMIC DNA]</scope>
</reference>
<evidence type="ECO:0000313" key="1">
    <source>
        <dbReference type="EMBL" id="ARB15170.1"/>
    </source>
</evidence>
<gene>
    <name evidence="1" type="ORF">Ccr32_gp252</name>
</gene>
<accession>A0A1V0EE31</accession>
<dbReference type="Proteomes" id="UP000222485">
    <property type="component" value="Genome"/>
</dbReference>
<protein>
    <submittedName>
        <fullName evidence="1">Uncharacterized protein</fullName>
    </submittedName>
</protein>
<organism evidence="1 2">
    <name type="scientific">Caulobacter phage Ccr32</name>
    <dbReference type="NCBI Taxonomy" id="1959738"/>
    <lineage>
        <taxon>Viruses</taxon>
        <taxon>Duplodnaviria</taxon>
        <taxon>Heunggongvirae</taxon>
        <taxon>Uroviricota</taxon>
        <taxon>Caudoviricetes</taxon>
        <taxon>Jeanschmidtviridae</taxon>
        <taxon>Shapirovirus</taxon>
        <taxon>Shapirovirus cbk</taxon>
    </lineage>
</organism>